<feature type="domain" description="DUF1707" evidence="2">
    <location>
        <begin position="8"/>
        <end position="59"/>
    </location>
</feature>
<keyword evidence="1" id="KW-0472">Membrane</keyword>
<evidence type="ECO:0000259" key="2">
    <source>
        <dbReference type="Pfam" id="PF08044"/>
    </source>
</evidence>
<sequence precursor="true">MTAPLTARAGDRDREATADLLGQALAQGYLDLDEFDARLRQVYDSHTSPDLRQLTADLPVAELRRNDPRRHAARRAAARRGVALHAAGYLAMVVIVLTVWLAVGIGTGAWYFWPIWPILGAGIGVASHALPVRHALTRGVSPIAPGFAPSLASAVRPCARRVGHGGHSWGSSHEPAPPWRWR</sequence>
<reference evidence="4 5" key="1">
    <citation type="journal article" date="2015" name="Genome Biol. Evol.">
        <title>Characterization of Three Mycobacterium spp. with Potential Use in Bioremediation by Genome Sequencing and Comparative Genomics.</title>
        <authorList>
            <person name="Das S."/>
            <person name="Pettersson B.M."/>
            <person name="Behra P.R."/>
            <person name="Ramesh M."/>
            <person name="Dasgupta S."/>
            <person name="Bhattacharya A."/>
            <person name="Kirsebom L.A."/>
        </authorList>
    </citation>
    <scope>NUCLEOTIDE SEQUENCE [LARGE SCALE GENOMIC DNA]</scope>
    <source>
        <strain evidence="4 5">DSM 43826</strain>
    </source>
</reference>
<dbReference type="AlphaFoldDB" id="A0A0J6W4M6"/>
<protein>
    <submittedName>
        <fullName evidence="4">Uncharacterized protein</fullName>
    </submittedName>
</protein>
<dbReference type="PATRIC" id="fig|37916.4.peg.2806"/>
<dbReference type="EMBL" id="JYNL01000023">
    <property type="protein sequence ID" value="KMO76733.1"/>
    <property type="molecule type" value="Genomic_DNA"/>
</dbReference>
<dbReference type="Pfam" id="PF13239">
    <property type="entry name" value="2TM"/>
    <property type="match status" value="1"/>
</dbReference>
<keyword evidence="1" id="KW-0812">Transmembrane</keyword>
<dbReference type="PANTHER" id="PTHR40763:SF5">
    <property type="entry name" value="MEMBRANE PROTEIN"/>
    <property type="match status" value="1"/>
</dbReference>
<dbReference type="PANTHER" id="PTHR40763">
    <property type="entry name" value="MEMBRANE PROTEIN-RELATED"/>
    <property type="match status" value="1"/>
</dbReference>
<feature type="transmembrane region" description="Helical" evidence="1">
    <location>
        <begin position="82"/>
        <end position="103"/>
    </location>
</feature>
<dbReference type="InterPro" id="IPR012551">
    <property type="entry name" value="DUF1707_SHOCT-like"/>
</dbReference>
<name>A0A0J6W4M6_9MYCO</name>
<gene>
    <name evidence="4" type="ORF">MCHLDSM_02882</name>
</gene>
<dbReference type="Pfam" id="PF08044">
    <property type="entry name" value="DUF1707"/>
    <property type="match status" value="1"/>
</dbReference>
<accession>A0A0J6W4M6</accession>
<organism evidence="4 5">
    <name type="scientific">Mycolicibacterium chlorophenolicum</name>
    <dbReference type="NCBI Taxonomy" id="37916"/>
    <lineage>
        <taxon>Bacteria</taxon>
        <taxon>Bacillati</taxon>
        <taxon>Actinomycetota</taxon>
        <taxon>Actinomycetes</taxon>
        <taxon>Mycobacteriales</taxon>
        <taxon>Mycobacteriaceae</taxon>
        <taxon>Mycolicibacterium</taxon>
    </lineage>
</organism>
<feature type="transmembrane region" description="Helical" evidence="1">
    <location>
        <begin position="109"/>
        <end position="130"/>
    </location>
</feature>
<evidence type="ECO:0000256" key="1">
    <source>
        <dbReference type="SAM" id="Phobius"/>
    </source>
</evidence>
<dbReference type="STRING" id="37916.MCHLDSM_02882"/>
<feature type="domain" description="2TM" evidence="3">
    <location>
        <begin position="71"/>
        <end position="132"/>
    </location>
</feature>
<keyword evidence="1" id="KW-1133">Transmembrane helix</keyword>
<proteinExistence type="predicted"/>
<evidence type="ECO:0000313" key="5">
    <source>
        <dbReference type="Proteomes" id="UP000036513"/>
    </source>
</evidence>
<evidence type="ECO:0000259" key="3">
    <source>
        <dbReference type="Pfam" id="PF13239"/>
    </source>
</evidence>
<dbReference type="InterPro" id="IPR025698">
    <property type="entry name" value="2TM_dom"/>
</dbReference>
<comment type="caution">
    <text evidence="4">The sequence shown here is derived from an EMBL/GenBank/DDBJ whole genome shotgun (WGS) entry which is preliminary data.</text>
</comment>
<keyword evidence="5" id="KW-1185">Reference proteome</keyword>
<dbReference type="Proteomes" id="UP000036513">
    <property type="component" value="Unassembled WGS sequence"/>
</dbReference>
<evidence type="ECO:0000313" key="4">
    <source>
        <dbReference type="EMBL" id="KMO76733.1"/>
    </source>
</evidence>